<keyword evidence="4" id="KW-1185">Reference proteome</keyword>
<evidence type="ECO:0000256" key="2">
    <source>
        <dbReference type="SAM" id="SignalP"/>
    </source>
</evidence>
<dbReference type="EMBL" id="QKRB01000057">
    <property type="protein sequence ID" value="PZD93408.1"/>
    <property type="molecule type" value="Genomic_DNA"/>
</dbReference>
<comment type="caution">
    <text evidence="3">The sequence shown here is derived from an EMBL/GenBank/DDBJ whole genome shotgun (WGS) entry which is preliminary data.</text>
</comment>
<gene>
    <name evidence="3" type="ORF">DNH61_22520</name>
</gene>
<organism evidence="3 4">
    <name type="scientific">Paenibacillus sambharensis</name>
    <dbReference type="NCBI Taxonomy" id="1803190"/>
    <lineage>
        <taxon>Bacteria</taxon>
        <taxon>Bacillati</taxon>
        <taxon>Bacillota</taxon>
        <taxon>Bacilli</taxon>
        <taxon>Bacillales</taxon>
        <taxon>Paenibacillaceae</taxon>
        <taxon>Paenibacillus</taxon>
    </lineage>
</organism>
<feature type="region of interest" description="Disordered" evidence="1">
    <location>
        <begin position="30"/>
        <end position="49"/>
    </location>
</feature>
<keyword evidence="2" id="KW-0732">Signal</keyword>
<reference evidence="3 4" key="1">
    <citation type="submission" date="2018-06" db="EMBL/GenBank/DDBJ databases">
        <title>Paenibacillus imtechensis sp. nov.</title>
        <authorList>
            <person name="Pinnaka A.K."/>
            <person name="Singh H."/>
            <person name="Kaur M."/>
        </authorList>
    </citation>
    <scope>NUCLEOTIDE SEQUENCE [LARGE SCALE GENOMIC DNA]</scope>
    <source>
        <strain evidence="3 4">SMB1</strain>
    </source>
</reference>
<evidence type="ECO:0008006" key="5">
    <source>
        <dbReference type="Google" id="ProtNLM"/>
    </source>
</evidence>
<dbReference type="InterPro" id="IPR025673">
    <property type="entry name" value="PCYCGC"/>
</dbReference>
<dbReference type="PROSITE" id="PS51257">
    <property type="entry name" value="PROKAR_LIPOPROTEIN"/>
    <property type="match status" value="1"/>
</dbReference>
<proteinExistence type="predicted"/>
<dbReference type="AlphaFoldDB" id="A0A2W1L0G8"/>
<evidence type="ECO:0000313" key="4">
    <source>
        <dbReference type="Proteomes" id="UP000249522"/>
    </source>
</evidence>
<dbReference type="OrthoDB" id="2654667at2"/>
<feature type="signal peptide" evidence="2">
    <location>
        <begin position="1"/>
        <end position="24"/>
    </location>
</feature>
<evidence type="ECO:0000256" key="1">
    <source>
        <dbReference type="SAM" id="MobiDB-lite"/>
    </source>
</evidence>
<evidence type="ECO:0000313" key="3">
    <source>
        <dbReference type="EMBL" id="PZD93408.1"/>
    </source>
</evidence>
<sequence>MQVRKKISGISAALVLILLISACGGSNTSQSNAPAETAGQHAEHHESHTAANGDLREATASSDELPSFLDSKPEELVNVYRLAAEHSDLLDWIPCYCGCGTIAGHTSSRNCFIYEVQEDGTMVWDDHGTRCGTCLDIAFTAVMKQKEGLSVPEIRQFIEARYAESGEPTPTPQYTGV</sequence>
<protein>
    <recommendedName>
        <fullName evidence="5">Lipoprotein</fullName>
    </recommendedName>
</protein>
<feature type="chain" id="PRO_5038421360" description="Lipoprotein" evidence="2">
    <location>
        <begin position="25"/>
        <end position="177"/>
    </location>
</feature>
<dbReference type="Pfam" id="PF13798">
    <property type="entry name" value="PCYCGC"/>
    <property type="match status" value="1"/>
</dbReference>
<name>A0A2W1L0G8_9BACL</name>
<accession>A0A2W1L0G8</accession>
<dbReference type="Proteomes" id="UP000249522">
    <property type="component" value="Unassembled WGS sequence"/>
</dbReference>